<reference evidence="2 3" key="1">
    <citation type="journal article" date="2013" name="Curr. Biol.">
        <title>The Genome of the Foraminiferan Reticulomyxa filosa.</title>
        <authorList>
            <person name="Glockner G."/>
            <person name="Hulsmann N."/>
            <person name="Schleicher M."/>
            <person name="Noegel A.A."/>
            <person name="Eichinger L."/>
            <person name="Gallinger C."/>
            <person name="Pawlowski J."/>
            <person name="Sierra R."/>
            <person name="Euteneuer U."/>
            <person name="Pillet L."/>
            <person name="Moustafa A."/>
            <person name="Platzer M."/>
            <person name="Groth M."/>
            <person name="Szafranski K."/>
            <person name="Schliwa M."/>
        </authorList>
    </citation>
    <scope>NUCLEOTIDE SEQUENCE [LARGE SCALE GENOMIC DNA]</scope>
</reference>
<feature type="transmembrane region" description="Helical" evidence="1">
    <location>
        <begin position="154"/>
        <end position="172"/>
    </location>
</feature>
<feature type="transmembrane region" description="Helical" evidence="1">
    <location>
        <begin position="272"/>
        <end position="289"/>
    </location>
</feature>
<dbReference type="Proteomes" id="UP000023152">
    <property type="component" value="Unassembled WGS sequence"/>
</dbReference>
<dbReference type="EMBL" id="ASPP01020377">
    <property type="protein sequence ID" value="ETO13808.1"/>
    <property type="molecule type" value="Genomic_DNA"/>
</dbReference>
<name>X6MIH5_RETFI</name>
<keyword evidence="1" id="KW-0472">Membrane</keyword>
<sequence length="303" mass="35370">MQIFVLVNSDNLWLVEMGCRYDVKISIKILSTVNKEFFLIKYGIMYSTTIPLVLSFVTIGLNLLLGVPILIYYTSVFYKYQEIDAIRKRFPQITLYIDLCLLHGVNPTNISNGTIFFFFFLCVVKMIYVCVGWQKVTCTYRYCVSLGLISGDLASHYLMGLHLLGSVAIFLWRSVNIYYCLQWNEKYADQSWLLLLTVDYDKAIMIERDLAMTTNSNSGLNNSQNNGIEMQRPRHNTEVWRDYNIEQDTIRYIKNQSCFIKYDKSLGNWKCNGVLCLLLFLLCAAAYMFRLEKKKKKKKKALR</sequence>
<evidence type="ECO:0000256" key="1">
    <source>
        <dbReference type="SAM" id="Phobius"/>
    </source>
</evidence>
<dbReference type="AlphaFoldDB" id="X6MIH5"/>
<protein>
    <submittedName>
        <fullName evidence="2">Uncharacterized protein</fullName>
    </submittedName>
</protein>
<keyword evidence="1" id="KW-1133">Transmembrane helix</keyword>
<gene>
    <name evidence="2" type="ORF">RFI_23560</name>
</gene>
<accession>X6MIH5</accession>
<feature type="transmembrane region" description="Helical" evidence="1">
    <location>
        <begin position="115"/>
        <end position="133"/>
    </location>
</feature>
<evidence type="ECO:0000313" key="3">
    <source>
        <dbReference type="Proteomes" id="UP000023152"/>
    </source>
</evidence>
<organism evidence="2 3">
    <name type="scientific">Reticulomyxa filosa</name>
    <dbReference type="NCBI Taxonomy" id="46433"/>
    <lineage>
        <taxon>Eukaryota</taxon>
        <taxon>Sar</taxon>
        <taxon>Rhizaria</taxon>
        <taxon>Retaria</taxon>
        <taxon>Foraminifera</taxon>
        <taxon>Monothalamids</taxon>
        <taxon>Reticulomyxidae</taxon>
        <taxon>Reticulomyxa</taxon>
    </lineage>
</organism>
<comment type="caution">
    <text evidence="2">The sequence shown here is derived from an EMBL/GenBank/DDBJ whole genome shotgun (WGS) entry which is preliminary data.</text>
</comment>
<evidence type="ECO:0000313" key="2">
    <source>
        <dbReference type="EMBL" id="ETO13808.1"/>
    </source>
</evidence>
<proteinExistence type="predicted"/>
<feature type="transmembrane region" description="Helical" evidence="1">
    <location>
        <begin position="50"/>
        <end position="73"/>
    </location>
</feature>
<keyword evidence="3" id="KW-1185">Reference proteome</keyword>
<keyword evidence="1" id="KW-0812">Transmembrane</keyword>